<keyword evidence="4" id="KW-1185">Reference proteome</keyword>
<dbReference type="AlphaFoldDB" id="A0A8J6BV35"/>
<organism evidence="3 4">
    <name type="scientific">Carpediemonas membranifera</name>
    <dbReference type="NCBI Taxonomy" id="201153"/>
    <lineage>
        <taxon>Eukaryota</taxon>
        <taxon>Metamonada</taxon>
        <taxon>Carpediemonas-like organisms</taxon>
        <taxon>Carpediemonas</taxon>
    </lineage>
</organism>
<feature type="transmembrane region" description="Helical" evidence="2">
    <location>
        <begin position="255"/>
        <end position="275"/>
    </location>
</feature>
<comment type="caution">
    <text evidence="3">The sequence shown here is derived from an EMBL/GenBank/DDBJ whole genome shotgun (WGS) entry which is preliminary data.</text>
</comment>
<evidence type="ECO:0000313" key="3">
    <source>
        <dbReference type="EMBL" id="KAG9391011.1"/>
    </source>
</evidence>
<feature type="transmembrane region" description="Helical" evidence="2">
    <location>
        <begin position="104"/>
        <end position="126"/>
    </location>
</feature>
<feature type="transmembrane region" description="Helical" evidence="2">
    <location>
        <begin position="42"/>
        <end position="67"/>
    </location>
</feature>
<reference evidence="3" key="1">
    <citation type="submission" date="2021-05" db="EMBL/GenBank/DDBJ databases">
        <title>A free-living protist that lacks canonical eukaryotic 1 DNA replication and segregation systems.</title>
        <authorList>
            <person name="Salas-Leiva D.E."/>
            <person name="Tromer E.C."/>
            <person name="Curtis B.A."/>
            <person name="Jerlstrom-Hultqvist J."/>
            <person name="Kolisko M."/>
            <person name="Yi Z."/>
            <person name="Salas-Leiva J.S."/>
            <person name="Gallot-Lavallee L."/>
            <person name="Kops G.J.P.L."/>
            <person name="Archibald J.M."/>
            <person name="Simpson A.G.B."/>
            <person name="Roger A.J."/>
        </authorList>
    </citation>
    <scope>NUCLEOTIDE SEQUENCE</scope>
    <source>
        <strain evidence="3">BICM</strain>
    </source>
</reference>
<accession>A0A8J6BV35</accession>
<gene>
    <name evidence="3" type="ORF">J8273_7285</name>
</gene>
<dbReference type="Proteomes" id="UP000717585">
    <property type="component" value="Unassembled WGS sequence"/>
</dbReference>
<proteinExistence type="predicted"/>
<name>A0A8J6BV35_9EUKA</name>
<evidence type="ECO:0000256" key="1">
    <source>
        <dbReference type="SAM" id="MobiDB-lite"/>
    </source>
</evidence>
<feature type="region of interest" description="Disordered" evidence="1">
    <location>
        <begin position="170"/>
        <end position="191"/>
    </location>
</feature>
<keyword evidence="2" id="KW-0812">Transmembrane</keyword>
<feature type="transmembrane region" description="Helical" evidence="2">
    <location>
        <begin position="138"/>
        <end position="166"/>
    </location>
</feature>
<keyword evidence="2" id="KW-0472">Membrane</keyword>
<dbReference type="GO" id="GO:0016787">
    <property type="term" value="F:hydrolase activity"/>
    <property type="evidence" value="ECO:0007669"/>
    <property type="project" value="UniProtKB-KW"/>
</dbReference>
<dbReference type="Gene3D" id="3.40.50.1820">
    <property type="entry name" value="alpha/beta hydrolase"/>
    <property type="match status" value="1"/>
</dbReference>
<keyword evidence="3" id="KW-0378">Hydrolase</keyword>
<evidence type="ECO:0000256" key="2">
    <source>
        <dbReference type="SAM" id="Phobius"/>
    </source>
</evidence>
<dbReference type="OrthoDB" id="164921at2759"/>
<keyword evidence="2" id="KW-1133">Transmembrane helix</keyword>
<protein>
    <submittedName>
        <fullName evidence="3">Alpha/beta hydrolase family</fullName>
    </submittedName>
</protein>
<dbReference type="SUPFAM" id="SSF53474">
    <property type="entry name" value="alpha/beta-Hydrolases"/>
    <property type="match status" value="1"/>
</dbReference>
<evidence type="ECO:0000313" key="4">
    <source>
        <dbReference type="Proteomes" id="UP000717585"/>
    </source>
</evidence>
<sequence length="597" mass="65790">MSHAPEHQIVDTDGQDPFLELDRQQVKRKRRLRLRLPSWRHIIHAIFVALALLTAVFIFFAVIFQFYTESCAATLIAVQLACLSAYEVSSHIKAWPLTLVIPHPVFVGFLLLYNLICALIELAGILVEDEVTGIIGQLVAAVPSIVMAGLELRAFVLLILSLIRAYSRSKRKQQKKPTRETGRDRAQKKHRMKAGDTDAKAILAMSSLSNYSMAEDLDRLLNEEFLRHEEVRQMRAERWGHVRHQLLRDGLRSSYLYALLTPMLFFAGLCLAVLLQDTLTTFDGMGHRRTGFYTTSGGRTLHVYCGIGPDLPHDDPTKQGHLIMLDAGHGLPGMVWYRAVLDLAAEMDEPLTICYYDKPGLGWSTLPMFYRPTAADYVTTLHDAIKAALANDPQTVNPRSSVTLVSHGTAALYMPEFVAKHPDLVDHVVTVDGYSANMTGQVEDTVKPFTSRLIAMLAPLGVGRLWAHSMGAPSGFTSSKADAWVALNSRTTQWIAQMAEAEDIGSLLASNKKYAKPGVLGGIPLSVIVADVSSEISGDLWAERQQRSTAMLAWSCAPAPAITVMRSGHHMMVDIPMKLAGAIINNVGRDAGSCDDP</sequence>
<dbReference type="InterPro" id="IPR029058">
    <property type="entry name" value="AB_hydrolase_fold"/>
</dbReference>
<dbReference type="EMBL" id="JAHDYR010000062">
    <property type="protein sequence ID" value="KAG9391011.1"/>
    <property type="molecule type" value="Genomic_DNA"/>
</dbReference>